<keyword evidence="3" id="KW-0808">Transferase</keyword>
<dbReference type="InterPro" id="IPR000600">
    <property type="entry name" value="ROK"/>
</dbReference>
<evidence type="ECO:0000313" key="9">
    <source>
        <dbReference type="Proteomes" id="UP000195981"/>
    </source>
</evidence>
<dbReference type="GO" id="GO:0004340">
    <property type="term" value="F:glucokinase activity"/>
    <property type="evidence" value="ECO:0007669"/>
    <property type="project" value="InterPro"/>
</dbReference>
<dbReference type="Pfam" id="PF00480">
    <property type="entry name" value="ROK"/>
    <property type="match status" value="1"/>
</dbReference>
<evidence type="ECO:0000256" key="1">
    <source>
        <dbReference type="ARBA" id="ARBA00006479"/>
    </source>
</evidence>
<dbReference type="InterPro" id="IPR043129">
    <property type="entry name" value="ATPase_NBD"/>
</dbReference>
<reference evidence="8 9" key="1">
    <citation type="submission" date="2017-02" db="EMBL/GenBank/DDBJ databases">
        <authorList>
            <person name="Peterson S.W."/>
        </authorList>
    </citation>
    <scope>NUCLEOTIDE SEQUENCE [LARGE SCALE GENOMIC DNA]</scope>
    <source>
        <strain evidence="8 9">CIP104813</strain>
    </source>
</reference>
<evidence type="ECO:0000256" key="4">
    <source>
        <dbReference type="ARBA" id="ARBA00022741"/>
    </source>
</evidence>
<evidence type="ECO:0000256" key="3">
    <source>
        <dbReference type="ARBA" id="ARBA00022679"/>
    </source>
</evidence>
<evidence type="ECO:0000256" key="5">
    <source>
        <dbReference type="ARBA" id="ARBA00022777"/>
    </source>
</evidence>
<protein>
    <recommendedName>
        <fullName evidence="2">Glucokinase</fullName>
    </recommendedName>
    <alternativeName>
        <fullName evidence="7">Glucose kinase</fullName>
    </alternativeName>
</protein>
<sequence length="315" mass="32083">MLSIGIDIGGTKIAAGVVDEEGRIIAQAQRRTPAQDPDLLEQAVADAVRDLRERHPVVAVGIGAAGFVGADRRTVVFAANLNWRDRPLAANVEALVDLPVVVENDANAAGWAEFRFGPAADASNMLMMTVGTGLGGAIVVDGRLLRGAGGFAGEIAHMTAVPDGQWCGCGNRGCLEQYTAGTALVRSVRAAASTGDPLLAPMLAAAGGDVEAIDGPLVTELATAGDPGARRHLAELGSWLGFGAASIAAVLDPEIIVIGGGVSEAGDLLLGPAQDRFAAALTARAHRRLAPFKQASFGNRAGMIGAADLARTDDA</sequence>
<dbReference type="Gene3D" id="3.30.420.40">
    <property type="match status" value="2"/>
</dbReference>
<evidence type="ECO:0000256" key="2">
    <source>
        <dbReference type="ARBA" id="ARBA00014701"/>
    </source>
</evidence>
<name>A0A1X6WVF4_9MICO</name>
<dbReference type="EMBL" id="FWFG01000030">
    <property type="protein sequence ID" value="SLM89394.1"/>
    <property type="molecule type" value="Genomic_DNA"/>
</dbReference>
<keyword evidence="5 8" id="KW-0418">Kinase</keyword>
<dbReference type="Proteomes" id="UP000195981">
    <property type="component" value="Unassembled WGS sequence"/>
</dbReference>
<dbReference type="RefSeq" id="WP_087102714.1">
    <property type="nucleotide sequence ID" value="NZ_FWFG01000030.1"/>
</dbReference>
<accession>A0A1X6WVF4</accession>
<keyword evidence="4" id="KW-0547">Nucleotide-binding</keyword>
<dbReference type="PANTHER" id="PTHR18964">
    <property type="entry name" value="ROK (REPRESSOR, ORF, KINASE) FAMILY"/>
    <property type="match status" value="1"/>
</dbReference>
<keyword evidence="6" id="KW-0067">ATP-binding</keyword>
<gene>
    <name evidence="8" type="ORF">FM110_03525</name>
</gene>
<keyword evidence="9" id="KW-1185">Reference proteome</keyword>
<dbReference type="GO" id="GO:0005524">
    <property type="term" value="F:ATP binding"/>
    <property type="evidence" value="ECO:0007669"/>
    <property type="project" value="UniProtKB-KW"/>
</dbReference>
<evidence type="ECO:0000256" key="7">
    <source>
        <dbReference type="ARBA" id="ARBA00032386"/>
    </source>
</evidence>
<dbReference type="CDD" id="cd24061">
    <property type="entry name" value="ASKHA_NBD_ROK_SgGLK-like"/>
    <property type="match status" value="1"/>
</dbReference>
<dbReference type="PANTHER" id="PTHR18964:SF173">
    <property type="entry name" value="GLUCOKINASE"/>
    <property type="match status" value="1"/>
</dbReference>
<dbReference type="InterPro" id="IPR004654">
    <property type="entry name" value="ROK_glcA"/>
</dbReference>
<evidence type="ECO:0000256" key="6">
    <source>
        <dbReference type="ARBA" id="ARBA00022840"/>
    </source>
</evidence>
<dbReference type="GO" id="GO:0006096">
    <property type="term" value="P:glycolytic process"/>
    <property type="evidence" value="ECO:0007669"/>
    <property type="project" value="InterPro"/>
</dbReference>
<dbReference type="SUPFAM" id="SSF53067">
    <property type="entry name" value="Actin-like ATPase domain"/>
    <property type="match status" value="1"/>
</dbReference>
<dbReference type="GO" id="GO:0005737">
    <property type="term" value="C:cytoplasm"/>
    <property type="evidence" value="ECO:0007669"/>
    <property type="project" value="InterPro"/>
</dbReference>
<evidence type="ECO:0000313" key="8">
    <source>
        <dbReference type="EMBL" id="SLM89394.1"/>
    </source>
</evidence>
<dbReference type="NCBIfam" id="TIGR00744">
    <property type="entry name" value="ROK_glcA_fam"/>
    <property type="match status" value="1"/>
</dbReference>
<dbReference type="OrthoDB" id="9810372at2"/>
<comment type="similarity">
    <text evidence="1">Belongs to the ROK (NagC/XylR) family.</text>
</comment>
<dbReference type="AlphaFoldDB" id="A0A1X6WVF4"/>
<organism evidence="8 9">
    <name type="scientific">Brachybacterium nesterenkovii</name>
    <dbReference type="NCBI Taxonomy" id="47847"/>
    <lineage>
        <taxon>Bacteria</taxon>
        <taxon>Bacillati</taxon>
        <taxon>Actinomycetota</taxon>
        <taxon>Actinomycetes</taxon>
        <taxon>Micrococcales</taxon>
        <taxon>Dermabacteraceae</taxon>
        <taxon>Brachybacterium</taxon>
    </lineage>
</organism>
<proteinExistence type="inferred from homology"/>